<protein>
    <recommendedName>
        <fullName evidence="3">Tc1-like transposase DDE domain-containing protein</fullName>
    </recommendedName>
</protein>
<gene>
    <name evidence="1" type="ORF">CINCED_3A005747</name>
</gene>
<organism evidence="1 2">
    <name type="scientific">Cinara cedri</name>
    <dbReference type="NCBI Taxonomy" id="506608"/>
    <lineage>
        <taxon>Eukaryota</taxon>
        <taxon>Metazoa</taxon>
        <taxon>Ecdysozoa</taxon>
        <taxon>Arthropoda</taxon>
        <taxon>Hexapoda</taxon>
        <taxon>Insecta</taxon>
        <taxon>Pterygota</taxon>
        <taxon>Neoptera</taxon>
        <taxon>Paraneoptera</taxon>
        <taxon>Hemiptera</taxon>
        <taxon>Sternorrhyncha</taxon>
        <taxon>Aphidomorpha</taxon>
        <taxon>Aphidoidea</taxon>
        <taxon>Aphididae</taxon>
        <taxon>Lachninae</taxon>
        <taxon>Cinara</taxon>
    </lineage>
</organism>
<accession>A0A5E4N5H7</accession>
<keyword evidence="2" id="KW-1185">Reference proteome</keyword>
<dbReference type="Proteomes" id="UP000325440">
    <property type="component" value="Unassembled WGS sequence"/>
</dbReference>
<dbReference type="PANTHER" id="PTHR33939:SF1">
    <property type="entry name" value="DUF4371 DOMAIN-CONTAINING PROTEIN"/>
    <property type="match status" value="1"/>
</dbReference>
<evidence type="ECO:0008006" key="3">
    <source>
        <dbReference type="Google" id="ProtNLM"/>
    </source>
</evidence>
<evidence type="ECO:0000313" key="2">
    <source>
        <dbReference type="Proteomes" id="UP000325440"/>
    </source>
</evidence>
<proteinExistence type="predicted"/>
<evidence type="ECO:0000313" key="1">
    <source>
        <dbReference type="EMBL" id="VVC39904.1"/>
    </source>
</evidence>
<dbReference type="EMBL" id="CABPRJ010001898">
    <property type="protein sequence ID" value="VVC39904.1"/>
    <property type="molecule type" value="Genomic_DNA"/>
</dbReference>
<sequence>MQNPLHQCGSDRDYIENMISEICDVGFPGVTEATSLFWIAADDELWKRFYETSVLNAVLNMRFSEWRKDLVVRGEHTRQELVAADENLSKAADSLLKEQISQQEEMAAIDDRASTSLNYRLAKNKLDNVDDYNIESMRKIINKLAADFNYKYPNVLEVSDRARDNGIEYLSESCIRRIIRAYDLKYEMFYPVYKSKFEHRDTIVLRSKFLNRMCATNDLRPIIYIDEAFINQNLSSANSPEIIPKINSITKVPEFGRLIVFLAVSNKTGVVSKHIFRPSGGTAEYYRSQITNFRFKHWFVNLLNKLPESSVIVMDNSPYRSSLCDDKPLSGVADLAALRRWLRKEGTEYTVEQVSWRYELDTIAGKMEHEVVRLPRFHPDYSPVQTLWNKVKIEVSHENQTGDMENLRVIVNRAIMNIGTEMWQQCTQELTEKFFNDFLTESM</sequence>
<dbReference type="AlphaFoldDB" id="A0A5E4N5H7"/>
<dbReference type="InterPro" id="IPR036397">
    <property type="entry name" value="RNaseH_sf"/>
</dbReference>
<name>A0A5E4N5H7_9HEMI</name>
<reference evidence="1 2" key="1">
    <citation type="submission" date="2019-08" db="EMBL/GenBank/DDBJ databases">
        <authorList>
            <person name="Alioto T."/>
            <person name="Alioto T."/>
            <person name="Gomez Garrido J."/>
        </authorList>
    </citation>
    <scope>NUCLEOTIDE SEQUENCE [LARGE SCALE GENOMIC DNA]</scope>
</reference>
<dbReference type="PANTHER" id="PTHR33939">
    <property type="entry name" value="PROTEIN CBG22215"/>
    <property type="match status" value="1"/>
</dbReference>
<dbReference type="Gene3D" id="3.30.420.10">
    <property type="entry name" value="Ribonuclease H-like superfamily/Ribonuclease H"/>
    <property type="match status" value="1"/>
</dbReference>
<dbReference type="GO" id="GO:0003676">
    <property type="term" value="F:nucleic acid binding"/>
    <property type="evidence" value="ECO:0007669"/>
    <property type="project" value="InterPro"/>
</dbReference>